<dbReference type="PANTHER" id="PTHR46564">
    <property type="entry name" value="TRANSPOSASE"/>
    <property type="match status" value="1"/>
</dbReference>
<sequence length="187" mass="20579">MARQPNLAEAFARLVFIDETWASTAMARHYGRCKRGQRLIDHVPHGHWKTTTFIVALRVDGLTAPCVLDGPVNGDCFKAYVEQILAPTLEHGDIVIMDNLGSHKAPGVRQAIEAVGAELLYLPPYAPDLNPVEMLFAKFKALLRAAAKRSIRDLWDEIAASLPGFLANECRNYFTAAGYSSVCAILL</sequence>
<reference evidence="3" key="1">
    <citation type="journal article" date="2019" name="Int. J. Syst. Evol. Microbiol.">
        <title>The Global Catalogue of Microorganisms (GCM) 10K type strain sequencing project: providing services to taxonomists for standard genome sequencing and annotation.</title>
        <authorList>
            <consortium name="The Broad Institute Genomics Platform"/>
            <consortium name="The Broad Institute Genome Sequencing Center for Infectious Disease"/>
            <person name="Wu L."/>
            <person name="Ma J."/>
        </authorList>
    </citation>
    <scope>NUCLEOTIDE SEQUENCE [LARGE SCALE GENOMIC DNA]</scope>
    <source>
        <strain evidence="3">NBRC 101365</strain>
    </source>
</reference>
<comment type="caution">
    <text evidence="2">The sequence shown here is derived from an EMBL/GenBank/DDBJ whole genome shotgun (WGS) entry which is preliminary data.</text>
</comment>
<organism evidence="2 3">
    <name type="scientific">Labrys miyagiensis</name>
    <dbReference type="NCBI Taxonomy" id="346912"/>
    <lineage>
        <taxon>Bacteria</taxon>
        <taxon>Pseudomonadati</taxon>
        <taxon>Pseudomonadota</taxon>
        <taxon>Alphaproteobacteria</taxon>
        <taxon>Hyphomicrobiales</taxon>
        <taxon>Xanthobacteraceae</taxon>
        <taxon>Labrys</taxon>
    </lineage>
</organism>
<evidence type="ECO:0000259" key="1">
    <source>
        <dbReference type="Pfam" id="PF13358"/>
    </source>
</evidence>
<dbReference type="Gene3D" id="3.30.420.10">
    <property type="entry name" value="Ribonuclease H-like superfamily/Ribonuclease H"/>
    <property type="match status" value="1"/>
</dbReference>
<keyword evidence="3" id="KW-1185">Reference proteome</keyword>
<protein>
    <recommendedName>
        <fullName evidence="1">Tc1-like transposase DDE domain-containing protein</fullName>
    </recommendedName>
</protein>
<feature type="domain" description="Tc1-like transposase DDE" evidence="1">
    <location>
        <begin position="13"/>
        <end position="147"/>
    </location>
</feature>
<gene>
    <name evidence="2" type="ORF">GCM10007874_41430</name>
</gene>
<evidence type="ECO:0000313" key="3">
    <source>
        <dbReference type="Proteomes" id="UP001156882"/>
    </source>
</evidence>
<dbReference type="NCBIfam" id="NF033545">
    <property type="entry name" value="transpos_IS630"/>
    <property type="match status" value="1"/>
</dbReference>
<dbReference type="CDD" id="cd00167">
    <property type="entry name" value="SANT"/>
    <property type="match status" value="1"/>
</dbReference>
<dbReference type="EMBL" id="BSPC01000044">
    <property type="protein sequence ID" value="GLS21126.1"/>
    <property type="molecule type" value="Genomic_DNA"/>
</dbReference>
<dbReference type="InterPro" id="IPR036397">
    <property type="entry name" value="RNaseH_sf"/>
</dbReference>
<dbReference type="Proteomes" id="UP001156882">
    <property type="component" value="Unassembled WGS sequence"/>
</dbReference>
<dbReference type="InterPro" id="IPR001005">
    <property type="entry name" value="SANT/Myb"/>
</dbReference>
<proteinExistence type="predicted"/>
<dbReference type="PANTHER" id="PTHR46564:SF1">
    <property type="entry name" value="TRANSPOSASE"/>
    <property type="match status" value="1"/>
</dbReference>
<evidence type="ECO:0000313" key="2">
    <source>
        <dbReference type="EMBL" id="GLS21126.1"/>
    </source>
</evidence>
<dbReference type="InterPro" id="IPR038717">
    <property type="entry name" value="Tc1-like_DDE_dom"/>
</dbReference>
<dbReference type="InterPro" id="IPR047655">
    <property type="entry name" value="Transpos_IS630-like"/>
</dbReference>
<dbReference type="Pfam" id="PF13358">
    <property type="entry name" value="DDE_3"/>
    <property type="match status" value="1"/>
</dbReference>
<accession>A0ABQ6CSF3</accession>
<name>A0ABQ6CSF3_9HYPH</name>